<comment type="caution">
    <text evidence="7">The sequence shown here is derived from an EMBL/GenBank/DDBJ whole genome shotgun (WGS) entry which is preliminary data.</text>
</comment>
<name>A0A372JDN3_9ACTN</name>
<accession>A0A372JDN3</accession>
<evidence type="ECO:0000259" key="6">
    <source>
        <dbReference type="Pfam" id="PF00425"/>
    </source>
</evidence>
<dbReference type="SUPFAM" id="SSF56322">
    <property type="entry name" value="ADC synthase"/>
    <property type="match status" value="1"/>
</dbReference>
<sequence length="569" mass="60744">MNVARSGSSNRSSTPTPVTPSSSSSHAVIISAVIDWPPSSKNVASGASSGTSSASRQMAAICVGRSTRPIVAPAAGPPHLPDCPAPAGVRGPFRRLEEAPGPPPLLASETPGRRVRRDAPDRARPAWRKQMAGDRKYHERTVAPVPDPPAAVRRLAAEAAGDHFCYEGPDGFAVALDPVAELVADRRRLLLRGPDGDVERAWSAEALRRVPDLLDELPLEAWRCYGWAGFELAAARDGLTGLAGDEPFLHLVIPAAEVRFHASGTLLRALDPAVLDVLQERVEAAPPPAAEVRPRAVPDQDAGAYLDAVEKAVRYIRDGRLQKVIVSRTVPVGFPVDLPATYELGRRANSPARSHLFSLDGLASAGFSPETVVEVSKEGAVVTQPVAGTRARTGERDRDDALRHELLNDAKEGYEHALSFKIAVDEMAELCPDHPVTVREFMAVRDRGTVQHLASSVGGTLTAPAHAWDAFAALFPAVTTSGVPKRDAYEVIHELEPSGRGPYGGAVLTYDADGTLDAAVVLRTVFQRDGRAWLRAGAGIVAQSRPERELTETREKLASIARHLVPQAG</sequence>
<feature type="domain" description="Chorismate-utilising enzyme C-terminal" evidence="6">
    <location>
        <begin position="304"/>
        <end position="556"/>
    </location>
</feature>
<proteinExistence type="predicted"/>
<keyword evidence="8" id="KW-1185">Reference proteome</keyword>
<dbReference type="Proteomes" id="UP000261811">
    <property type="component" value="Unassembled WGS sequence"/>
</dbReference>
<protein>
    <submittedName>
        <fullName evidence="7">Salicylate synthase</fullName>
    </submittedName>
</protein>
<dbReference type="GO" id="GO:0046872">
    <property type="term" value="F:metal ion binding"/>
    <property type="evidence" value="ECO:0007669"/>
    <property type="project" value="UniProtKB-KW"/>
</dbReference>
<comment type="cofactor">
    <cofactor evidence="1">
        <name>Mg(2+)</name>
        <dbReference type="ChEBI" id="CHEBI:18420"/>
    </cofactor>
</comment>
<reference evidence="7 8" key="1">
    <citation type="submission" date="2018-08" db="EMBL/GenBank/DDBJ databases">
        <title>Actinomadura jelena sp. nov., a novel Actinomycete isolated from soil in Chad.</title>
        <authorList>
            <person name="Shi L."/>
        </authorList>
    </citation>
    <scope>NUCLEOTIDE SEQUENCE [LARGE SCALE GENOMIC DNA]</scope>
    <source>
        <strain evidence="7 8">NEAU-G17</strain>
    </source>
</reference>
<dbReference type="GO" id="GO:0008909">
    <property type="term" value="F:isochorismate synthase activity"/>
    <property type="evidence" value="ECO:0007669"/>
    <property type="project" value="InterPro"/>
</dbReference>
<dbReference type="PANTHER" id="PTHR11236">
    <property type="entry name" value="AMINOBENZOATE/ANTHRANILATE SYNTHASE"/>
    <property type="match status" value="1"/>
</dbReference>
<evidence type="ECO:0000313" key="8">
    <source>
        <dbReference type="Proteomes" id="UP000261811"/>
    </source>
</evidence>
<feature type="compositionally biased region" description="Low complexity" evidence="5">
    <location>
        <begin position="8"/>
        <end position="25"/>
    </location>
</feature>
<dbReference type="NCBIfam" id="TIGR03494">
    <property type="entry name" value="salicyl_syn"/>
    <property type="match status" value="1"/>
</dbReference>
<dbReference type="PRINTS" id="PR00095">
    <property type="entry name" value="ANTSNTHASEI"/>
</dbReference>
<dbReference type="Pfam" id="PF00425">
    <property type="entry name" value="Chorismate_bind"/>
    <property type="match status" value="1"/>
</dbReference>
<dbReference type="InterPro" id="IPR019999">
    <property type="entry name" value="Anth_synth_I-like"/>
</dbReference>
<feature type="region of interest" description="Disordered" evidence="5">
    <location>
        <begin position="1"/>
        <end position="25"/>
    </location>
</feature>
<evidence type="ECO:0000256" key="3">
    <source>
        <dbReference type="ARBA" id="ARBA00022842"/>
    </source>
</evidence>
<dbReference type="InterPro" id="IPR015890">
    <property type="entry name" value="Chorismate_C"/>
</dbReference>
<dbReference type="GO" id="GO:0000162">
    <property type="term" value="P:L-tryptophan biosynthetic process"/>
    <property type="evidence" value="ECO:0007669"/>
    <property type="project" value="TreeGrafter"/>
</dbReference>
<evidence type="ECO:0000256" key="5">
    <source>
        <dbReference type="SAM" id="MobiDB-lite"/>
    </source>
</evidence>
<dbReference type="EMBL" id="QURH01000885">
    <property type="protein sequence ID" value="RFU38019.1"/>
    <property type="molecule type" value="Genomic_DNA"/>
</dbReference>
<organism evidence="7 8">
    <name type="scientific">Actinomadura logoneensis</name>
    <dbReference type="NCBI Taxonomy" id="2293572"/>
    <lineage>
        <taxon>Bacteria</taxon>
        <taxon>Bacillati</taxon>
        <taxon>Actinomycetota</taxon>
        <taxon>Actinomycetes</taxon>
        <taxon>Streptosporangiales</taxon>
        <taxon>Thermomonosporaceae</taxon>
        <taxon>Actinomadura</taxon>
    </lineage>
</organism>
<dbReference type="AlphaFoldDB" id="A0A372JDN3"/>
<feature type="compositionally biased region" description="Basic and acidic residues" evidence="5">
    <location>
        <begin position="131"/>
        <end position="141"/>
    </location>
</feature>
<keyword evidence="4" id="KW-0456">Lyase</keyword>
<dbReference type="InterPro" id="IPR019996">
    <property type="entry name" value="Salicylate_synthase"/>
</dbReference>
<dbReference type="InterPro" id="IPR005801">
    <property type="entry name" value="ADC_synthase"/>
</dbReference>
<evidence type="ECO:0000256" key="2">
    <source>
        <dbReference type="ARBA" id="ARBA00022723"/>
    </source>
</evidence>
<keyword evidence="2" id="KW-0479">Metal-binding</keyword>
<evidence type="ECO:0000256" key="4">
    <source>
        <dbReference type="ARBA" id="ARBA00023239"/>
    </source>
</evidence>
<evidence type="ECO:0000256" key="1">
    <source>
        <dbReference type="ARBA" id="ARBA00001946"/>
    </source>
</evidence>
<dbReference type="PANTHER" id="PTHR11236:SF48">
    <property type="entry name" value="ISOCHORISMATE SYNTHASE MENF"/>
    <property type="match status" value="1"/>
</dbReference>
<dbReference type="Gene3D" id="3.60.120.10">
    <property type="entry name" value="Anthranilate synthase"/>
    <property type="match status" value="1"/>
</dbReference>
<feature type="region of interest" description="Disordered" evidence="5">
    <location>
        <begin position="94"/>
        <end position="145"/>
    </location>
</feature>
<keyword evidence="3" id="KW-0460">Magnesium</keyword>
<evidence type="ECO:0000313" key="7">
    <source>
        <dbReference type="EMBL" id="RFU38019.1"/>
    </source>
</evidence>
<dbReference type="GO" id="GO:0016833">
    <property type="term" value="F:oxo-acid-lyase activity"/>
    <property type="evidence" value="ECO:0007669"/>
    <property type="project" value="InterPro"/>
</dbReference>
<gene>
    <name evidence="7" type="ORF">DZF91_29870</name>
</gene>